<evidence type="ECO:0000259" key="2">
    <source>
        <dbReference type="SMART" id="SM00899"/>
    </source>
</evidence>
<dbReference type="PANTHER" id="PTHR42954:SF2">
    <property type="entry name" value="FE(2+) TRANSPORT PROTEIN A"/>
    <property type="match status" value="1"/>
</dbReference>
<dbReference type="SUPFAM" id="SSF50037">
    <property type="entry name" value="C-terminal domain of transcriptional repressors"/>
    <property type="match status" value="1"/>
</dbReference>
<dbReference type="InterPro" id="IPR008988">
    <property type="entry name" value="Transcriptional_repressor_C"/>
</dbReference>
<dbReference type="InterPro" id="IPR038157">
    <property type="entry name" value="FeoA_core_dom"/>
</dbReference>
<evidence type="ECO:0000313" key="4">
    <source>
        <dbReference type="Proteomes" id="UP000681610"/>
    </source>
</evidence>
<proteinExistence type="predicted"/>
<dbReference type="Pfam" id="PF04023">
    <property type="entry name" value="FeoA"/>
    <property type="match status" value="1"/>
</dbReference>
<organism evidence="3 4">
    <name type="scientific">Capnocytophaga bilenii</name>
    <dbReference type="NCBI Taxonomy" id="2819369"/>
    <lineage>
        <taxon>Bacteria</taxon>
        <taxon>Pseudomonadati</taxon>
        <taxon>Bacteroidota</taxon>
        <taxon>Flavobacteriia</taxon>
        <taxon>Flavobacteriales</taxon>
        <taxon>Flavobacteriaceae</taxon>
        <taxon>Capnocytophaga</taxon>
    </lineage>
</organism>
<dbReference type="InterPro" id="IPR052713">
    <property type="entry name" value="FeoA"/>
</dbReference>
<keyword evidence="1" id="KW-0408">Iron</keyword>
<feature type="domain" description="Ferrous iron transporter FeoA-like" evidence="2">
    <location>
        <begin position="3"/>
        <end position="77"/>
    </location>
</feature>
<sequence length="85" mass="9569">MDFSLSLLQKEQEAIIVGFSADCKQDVRQRLLDLGFVRGSKIRVENVSPLHDPVAYTIHNTQIALRKADALCVLVKLINDDETNM</sequence>
<dbReference type="Gene3D" id="2.30.30.90">
    <property type="match status" value="1"/>
</dbReference>
<keyword evidence="4" id="KW-1185">Reference proteome</keyword>
<name>A0ABS3PY84_9FLAO</name>
<evidence type="ECO:0000256" key="1">
    <source>
        <dbReference type="ARBA" id="ARBA00023004"/>
    </source>
</evidence>
<protein>
    <submittedName>
        <fullName evidence="3">Ferrous iron transport protein A</fullName>
    </submittedName>
</protein>
<dbReference type="EMBL" id="JAGDYP010000003">
    <property type="protein sequence ID" value="MBO1883864.1"/>
    <property type="molecule type" value="Genomic_DNA"/>
</dbReference>
<accession>A0ABS3PY84</accession>
<reference evidence="3 4" key="1">
    <citation type="submission" date="2021-03" db="EMBL/GenBank/DDBJ databases">
        <title>Isolation and description of Capnocytophaga bilenii sp. nov., a novel Capnocytophaga species, isolated from a gingivitis subject.</title>
        <authorList>
            <person name="Antezack A."/>
            <person name="Monnet-Corti V."/>
            <person name="La Scola B."/>
        </authorList>
    </citation>
    <scope>NUCLEOTIDE SEQUENCE [LARGE SCALE GENOMIC DNA]</scope>
    <source>
        <strain evidence="3 4">Marseille-Q4570</strain>
    </source>
</reference>
<gene>
    <name evidence="3" type="ORF">J4N46_05415</name>
</gene>
<dbReference type="InterPro" id="IPR007167">
    <property type="entry name" value="Fe-transptr_FeoA-like"/>
</dbReference>
<evidence type="ECO:0000313" key="3">
    <source>
        <dbReference type="EMBL" id="MBO1883864.1"/>
    </source>
</evidence>
<dbReference type="Proteomes" id="UP000681610">
    <property type="component" value="Unassembled WGS sequence"/>
</dbReference>
<comment type="caution">
    <text evidence="3">The sequence shown here is derived from an EMBL/GenBank/DDBJ whole genome shotgun (WGS) entry which is preliminary data.</text>
</comment>
<dbReference type="RefSeq" id="WP_208058453.1">
    <property type="nucleotide sequence ID" value="NZ_CAUQMC010000023.1"/>
</dbReference>
<dbReference type="PANTHER" id="PTHR42954">
    <property type="entry name" value="FE(2+) TRANSPORT PROTEIN A"/>
    <property type="match status" value="1"/>
</dbReference>
<dbReference type="SMART" id="SM00899">
    <property type="entry name" value="FeoA"/>
    <property type="match status" value="1"/>
</dbReference>